<sequence length="643" mass="73514">MAEFADQLLYKRKIRSLSSSNSPETKKAKTYASPNKEESVQEEDNILTALNLLQEFGAQLQEILKRLEKLDAIEFSLAKIEFQLGNLEKRTHELEHFQRAAKKDINKLKDGLTFTGKQRFLSVTKKFAGPMWSGLKKEDVGKPQKARVNVACVSKTTQWRHDRDSPFTMDPRLQLAALDQLKSSNPNGQYWIKIDATDIKRCIMESQRKVWNGDEDLGDGKLQALRDEYDESMSDMHTLKSRNATVVKEVLPRVLDAFTEDINFLSEGFQVASNHFEKKSKQANCPEETLKDANWEVVEFQTLLQQSQELHQEMENALASIADVNQAERVLPVVHDLAASSFLYLRNIFKKKRTAATHVLVLMLSDEKRLKKPYALPVRYVPCRTLKDQFIRDLTKDLKVEMKKTRFTSYWLLVHVLYITVCLCINKSVAGTVTDGEFCSLQSQGETRPLHIWQIIHDAKESVSKCSKKTLLDKLEQVGVDPDGRPVTRSPDPDVPHGLIVQLHELRYGADRMSLEDAITLVRGQLVPAGYDPYPFRCDTPESLLDKLRSIVATYKFRAIIDYWKERGVDFSTYLYVPEVDPVTGQERHDRGDHNHLFRRAASSIRQGRDPSLNYEAFDEVLMDSLSGLTHAALIGKRKQSLV</sequence>
<name>A0A9X0AAK7_9CNID</name>
<dbReference type="AlphaFoldDB" id="A0A9X0AAK7"/>
<gene>
    <name evidence="2" type="ORF">OS493_000354</name>
</gene>
<feature type="region of interest" description="Disordered" evidence="1">
    <location>
        <begin position="18"/>
        <end position="40"/>
    </location>
</feature>
<evidence type="ECO:0000313" key="2">
    <source>
        <dbReference type="EMBL" id="KAJ7394539.1"/>
    </source>
</evidence>
<dbReference type="OrthoDB" id="5980952at2759"/>
<reference evidence="2" key="1">
    <citation type="submission" date="2023-01" db="EMBL/GenBank/DDBJ databases">
        <title>Genome assembly of the deep-sea coral Lophelia pertusa.</title>
        <authorList>
            <person name="Herrera S."/>
            <person name="Cordes E."/>
        </authorList>
    </citation>
    <scope>NUCLEOTIDE SEQUENCE</scope>
    <source>
        <strain evidence="2">USNM1676648</strain>
        <tissue evidence="2">Polyp</tissue>
    </source>
</reference>
<proteinExistence type="predicted"/>
<organism evidence="2 3">
    <name type="scientific">Desmophyllum pertusum</name>
    <dbReference type="NCBI Taxonomy" id="174260"/>
    <lineage>
        <taxon>Eukaryota</taxon>
        <taxon>Metazoa</taxon>
        <taxon>Cnidaria</taxon>
        <taxon>Anthozoa</taxon>
        <taxon>Hexacorallia</taxon>
        <taxon>Scleractinia</taxon>
        <taxon>Caryophylliina</taxon>
        <taxon>Caryophylliidae</taxon>
        <taxon>Desmophyllum</taxon>
    </lineage>
</organism>
<dbReference type="Proteomes" id="UP001163046">
    <property type="component" value="Unassembled WGS sequence"/>
</dbReference>
<comment type="caution">
    <text evidence="2">The sequence shown here is derived from an EMBL/GenBank/DDBJ whole genome shotgun (WGS) entry which is preliminary data.</text>
</comment>
<dbReference type="EMBL" id="MU825396">
    <property type="protein sequence ID" value="KAJ7394539.1"/>
    <property type="molecule type" value="Genomic_DNA"/>
</dbReference>
<accession>A0A9X0AAK7</accession>
<evidence type="ECO:0000256" key="1">
    <source>
        <dbReference type="SAM" id="MobiDB-lite"/>
    </source>
</evidence>
<keyword evidence="3" id="KW-1185">Reference proteome</keyword>
<protein>
    <submittedName>
        <fullName evidence="2">Uncharacterized protein</fullName>
    </submittedName>
</protein>
<evidence type="ECO:0000313" key="3">
    <source>
        <dbReference type="Proteomes" id="UP001163046"/>
    </source>
</evidence>